<keyword evidence="2" id="KW-0677">Repeat</keyword>
<dbReference type="PRINTS" id="PR00320">
    <property type="entry name" value="GPROTEINBRPT"/>
</dbReference>
<proteinExistence type="predicted"/>
<feature type="repeat" description="WD" evidence="3">
    <location>
        <begin position="225"/>
        <end position="256"/>
    </location>
</feature>
<dbReference type="InterPro" id="IPR001680">
    <property type="entry name" value="WD40_rpt"/>
</dbReference>
<dbReference type="InterPro" id="IPR050349">
    <property type="entry name" value="WD_LIS1/nudF_dynein_reg"/>
</dbReference>
<dbReference type="InterPro" id="IPR020472">
    <property type="entry name" value="WD40_PAC1"/>
</dbReference>
<keyword evidence="6" id="KW-1185">Reference proteome</keyword>
<feature type="repeat" description="WD" evidence="3">
    <location>
        <begin position="384"/>
        <end position="420"/>
    </location>
</feature>
<protein>
    <submittedName>
        <fullName evidence="5">Chromatin associated protein</fullName>
    </submittedName>
</protein>
<feature type="repeat" description="WD" evidence="3">
    <location>
        <begin position="286"/>
        <end position="327"/>
    </location>
</feature>
<evidence type="ECO:0000313" key="6">
    <source>
        <dbReference type="Proteomes" id="UP001218218"/>
    </source>
</evidence>
<evidence type="ECO:0000313" key="5">
    <source>
        <dbReference type="EMBL" id="KAJ7320698.1"/>
    </source>
</evidence>
<dbReference type="EMBL" id="JARIHO010000053">
    <property type="protein sequence ID" value="KAJ7320698.1"/>
    <property type="molecule type" value="Genomic_DNA"/>
</dbReference>
<feature type="repeat" description="WD" evidence="3">
    <location>
        <begin position="154"/>
        <end position="195"/>
    </location>
</feature>
<feature type="region of interest" description="Disordered" evidence="4">
    <location>
        <begin position="1"/>
        <end position="20"/>
    </location>
</feature>
<name>A0AAD7EGN2_9AGAR</name>
<dbReference type="InterPro" id="IPR036322">
    <property type="entry name" value="WD40_repeat_dom_sf"/>
</dbReference>
<dbReference type="PANTHER" id="PTHR44129">
    <property type="entry name" value="WD REPEAT-CONTAINING PROTEIN POP1"/>
    <property type="match status" value="1"/>
</dbReference>
<evidence type="ECO:0000256" key="4">
    <source>
        <dbReference type="SAM" id="MobiDB-lite"/>
    </source>
</evidence>
<keyword evidence="1 3" id="KW-0853">WD repeat</keyword>
<dbReference type="SMART" id="SM00320">
    <property type="entry name" value="WD40"/>
    <property type="match status" value="7"/>
</dbReference>
<dbReference type="Proteomes" id="UP001218218">
    <property type="component" value="Unassembled WGS sequence"/>
</dbReference>
<sequence length="420" mass="45643">MNDFLGALDPHAPPPTASSELVKVEGGGRTDGPDWFVVYNPAVKRRVLDVALLHTFVHETVVCCIQFSADGKYLATGCNRTAQIYDVASGRRVCVLADPGPDEKAGMEKAATATGDLYIRSVRFSPDGRYLATGAEDERVRVWDIEKRTIRAVFEGHHQDIYSLDFSADGRRLVSGSGDATVRIWELEEEYEYDEEDRYSSSEYHNGRRRRPPPLVLTAHPETTAPDDDAGVMAVALSPDGTLVAAGCVDALVRVWALAQAPPQNGSRDGSERGSPSLTATLVQVLRGHTNSVHSVVWTKDGSGVVSGALDNTVRVWDLRGTAKREREGKKGMGMTEVGCTVFAGHKDYVLSVGISRDAQWIVSGSKDRGVHFWDRDGVVQCLLQGHKNSVISTSLHPVGNLLATGSGDKLARIWNYNAV</sequence>
<dbReference type="InterPro" id="IPR015943">
    <property type="entry name" value="WD40/YVTN_repeat-like_dom_sf"/>
</dbReference>
<dbReference type="PROSITE" id="PS50082">
    <property type="entry name" value="WD_REPEATS_2"/>
    <property type="match status" value="6"/>
</dbReference>
<feature type="region of interest" description="Disordered" evidence="4">
    <location>
        <begin position="196"/>
        <end position="215"/>
    </location>
</feature>
<dbReference type="AlphaFoldDB" id="A0AAD7EGN2"/>
<dbReference type="PROSITE" id="PS50294">
    <property type="entry name" value="WD_REPEATS_REGION"/>
    <property type="match status" value="5"/>
</dbReference>
<feature type="repeat" description="WD" evidence="3">
    <location>
        <begin position="119"/>
        <end position="153"/>
    </location>
</feature>
<dbReference type="CDD" id="cd00200">
    <property type="entry name" value="WD40"/>
    <property type="match status" value="1"/>
</dbReference>
<evidence type="ECO:0000256" key="2">
    <source>
        <dbReference type="ARBA" id="ARBA00022737"/>
    </source>
</evidence>
<dbReference type="SUPFAM" id="SSF50978">
    <property type="entry name" value="WD40 repeat-like"/>
    <property type="match status" value="1"/>
</dbReference>
<dbReference type="Pfam" id="PF00400">
    <property type="entry name" value="WD40"/>
    <property type="match status" value="7"/>
</dbReference>
<evidence type="ECO:0000256" key="3">
    <source>
        <dbReference type="PROSITE-ProRule" id="PRU00221"/>
    </source>
</evidence>
<accession>A0AAD7EGN2</accession>
<evidence type="ECO:0000256" key="1">
    <source>
        <dbReference type="ARBA" id="ARBA00022574"/>
    </source>
</evidence>
<feature type="repeat" description="WD" evidence="3">
    <location>
        <begin position="343"/>
        <end position="375"/>
    </location>
</feature>
<reference evidence="5" key="1">
    <citation type="submission" date="2023-03" db="EMBL/GenBank/DDBJ databases">
        <title>Massive genome expansion in bonnet fungi (Mycena s.s.) driven by repeated elements and novel gene families across ecological guilds.</title>
        <authorList>
            <consortium name="Lawrence Berkeley National Laboratory"/>
            <person name="Harder C.B."/>
            <person name="Miyauchi S."/>
            <person name="Viragh M."/>
            <person name="Kuo A."/>
            <person name="Thoen E."/>
            <person name="Andreopoulos B."/>
            <person name="Lu D."/>
            <person name="Skrede I."/>
            <person name="Drula E."/>
            <person name="Henrissat B."/>
            <person name="Morin E."/>
            <person name="Kohler A."/>
            <person name="Barry K."/>
            <person name="LaButti K."/>
            <person name="Morin E."/>
            <person name="Salamov A."/>
            <person name="Lipzen A."/>
            <person name="Mereny Z."/>
            <person name="Hegedus B."/>
            <person name="Baldrian P."/>
            <person name="Stursova M."/>
            <person name="Weitz H."/>
            <person name="Taylor A."/>
            <person name="Grigoriev I.V."/>
            <person name="Nagy L.G."/>
            <person name="Martin F."/>
            <person name="Kauserud H."/>
        </authorList>
    </citation>
    <scope>NUCLEOTIDE SEQUENCE</scope>
    <source>
        <strain evidence="5">CBHHK002</strain>
    </source>
</reference>
<gene>
    <name evidence="5" type="ORF">DFH08DRAFT_788903</name>
</gene>
<dbReference type="Gene3D" id="2.130.10.10">
    <property type="entry name" value="YVTN repeat-like/Quinoprotein amine dehydrogenase"/>
    <property type="match status" value="1"/>
</dbReference>
<dbReference type="InterPro" id="IPR019775">
    <property type="entry name" value="WD40_repeat_CS"/>
</dbReference>
<organism evidence="5 6">
    <name type="scientific">Mycena albidolilacea</name>
    <dbReference type="NCBI Taxonomy" id="1033008"/>
    <lineage>
        <taxon>Eukaryota</taxon>
        <taxon>Fungi</taxon>
        <taxon>Dikarya</taxon>
        <taxon>Basidiomycota</taxon>
        <taxon>Agaricomycotina</taxon>
        <taxon>Agaricomycetes</taxon>
        <taxon>Agaricomycetidae</taxon>
        <taxon>Agaricales</taxon>
        <taxon>Marasmiineae</taxon>
        <taxon>Mycenaceae</taxon>
        <taxon>Mycena</taxon>
    </lineage>
</organism>
<dbReference type="PROSITE" id="PS00678">
    <property type="entry name" value="WD_REPEATS_1"/>
    <property type="match status" value="3"/>
</dbReference>
<comment type="caution">
    <text evidence="5">The sequence shown here is derived from an EMBL/GenBank/DDBJ whole genome shotgun (WGS) entry which is preliminary data.</text>
</comment>